<keyword evidence="4" id="KW-1185">Reference proteome</keyword>
<evidence type="ECO:0000256" key="2">
    <source>
        <dbReference type="SAM" id="MobiDB-lite"/>
    </source>
</evidence>
<comment type="caution">
    <text evidence="3">The sequence shown here is derived from an EMBL/GenBank/DDBJ whole genome shotgun (WGS) entry which is preliminary data.</text>
</comment>
<feature type="region of interest" description="Disordered" evidence="2">
    <location>
        <begin position="538"/>
        <end position="564"/>
    </location>
</feature>
<feature type="coiled-coil region" evidence="1">
    <location>
        <begin position="494"/>
        <end position="528"/>
    </location>
</feature>
<reference evidence="3" key="1">
    <citation type="submission" date="2023-07" db="EMBL/GenBank/DDBJ databases">
        <authorList>
            <consortium name="AG Swart"/>
            <person name="Singh M."/>
            <person name="Singh A."/>
            <person name="Seah K."/>
            <person name="Emmerich C."/>
        </authorList>
    </citation>
    <scope>NUCLEOTIDE SEQUENCE</scope>
    <source>
        <strain evidence="3">DP1</strain>
    </source>
</reference>
<name>A0AAD1X6G9_EUPCR</name>
<feature type="region of interest" description="Disordered" evidence="2">
    <location>
        <begin position="953"/>
        <end position="972"/>
    </location>
</feature>
<feature type="compositionally biased region" description="Basic and acidic residues" evidence="2">
    <location>
        <begin position="953"/>
        <end position="966"/>
    </location>
</feature>
<accession>A0AAD1X6G9</accession>
<dbReference type="AlphaFoldDB" id="A0AAD1X6G9"/>
<dbReference type="GO" id="GO:0003677">
    <property type="term" value="F:DNA binding"/>
    <property type="evidence" value="ECO:0007669"/>
    <property type="project" value="InterPro"/>
</dbReference>
<dbReference type="SUPFAM" id="SSF46774">
    <property type="entry name" value="ARID-like"/>
    <property type="match status" value="1"/>
</dbReference>
<sequence length="972" mass="114947">MFDKSPKITDQFCNFLDENFQTLKALRSLVFQYKGFLYVEHHGLWDRICEDLKLQEGCDFNAAQAAKIYKQYFYLYDTLKVYRLDRNYYCFIQNYDQNFMTTGRTLNLPLDFRVNNTYQKSEEIFQKNCEEFQLLYLTEKCTVRYQNFCSTFMVDQDVFSISKIIKSSGRNKICMAHFVKRPKDEKMRFAKPFQTDYLIDSLRVLIADKYELGSQSELIDAEEGEIFKEIEIPIDGGSDIIKHMDSHFPHCILPWRSMLKCANEEVVGVNKPEILYSDPKFIQTWKKGYRGLTEFYLNISQTPICFLIVKVGKNRSFEDIIDRLGCTIDDEEEEQKLGRKRAKKCEDSDLQYVLDPFELRDAKYNLEICPHFFASHRCEVSIFQLGKGELLSIRSGYYYQYFIPSGPGMRASTMLHWHSLIHRHEEIETFISQCSSPLKSEPPCNLGGLKTLINFANTHAYISYKNPLKFYRRIVQEAVKKEYKERKELLSYYCKAIERRYEKHFTEKEEAEQKAKEDAERKANLKALEVLQDTKQTNMGTQDVEMTDKDKSNDEPKDSKTGQKELTRKGFRIKECYVCSTTIAEFEDNPLLKWRYPIFEYTKNPHKARFCQLCNKEIVIYFLRLVKCAKIRSEMEVHYISCINCGIEKAIHNRNSDFRIMEFLKRMSVRKLMHFGCIALVIDEKDIDREKSLDFSYNMTRQELKRYELMKLYDPDENLTINKKEIIESESDSCDDKTKHRELHEDIEFKSIFFMNSQVPIFLKRDQMEKEIFLNVESNLNEKMHVNLGIFLSAATLAKNNKEKKDQKKAKKEEKGKSDKDICIYKPKKCAKQEIKQDAKMEVKTSSQDLNENLKQELLKKEPRREKRRSRMKLTIKNQNWSFESIVFQIISNHSTILRKRLITETIINRIPECLMCGRVHPKMIRVQKCQKISQDYLSNKQSGRCNQGVFKTSKEDYEEAQKPQEKIGGSY</sequence>
<dbReference type="Proteomes" id="UP001295684">
    <property type="component" value="Unassembled WGS sequence"/>
</dbReference>
<feature type="compositionally biased region" description="Basic and acidic residues" evidence="2">
    <location>
        <begin position="546"/>
        <end position="564"/>
    </location>
</feature>
<protein>
    <submittedName>
        <fullName evidence="3">Uncharacterized protein</fullName>
    </submittedName>
</protein>
<evidence type="ECO:0000313" key="3">
    <source>
        <dbReference type="EMBL" id="CAI2364933.1"/>
    </source>
</evidence>
<keyword evidence="1" id="KW-0175">Coiled coil</keyword>
<proteinExistence type="predicted"/>
<evidence type="ECO:0000256" key="1">
    <source>
        <dbReference type="SAM" id="Coils"/>
    </source>
</evidence>
<gene>
    <name evidence="3" type="ORF">ECRASSUSDP1_LOCUS6283</name>
</gene>
<dbReference type="InterPro" id="IPR036431">
    <property type="entry name" value="ARID_dom_sf"/>
</dbReference>
<evidence type="ECO:0000313" key="4">
    <source>
        <dbReference type="Proteomes" id="UP001295684"/>
    </source>
</evidence>
<organism evidence="3 4">
    <name type="scientific">Euplotes crassus</name>
    <dbReference type="NCBI Taxonomy" id="5936"/>
    <lineage>
        <taxon>Eukaryota</taxon>
        <taxon>Sar</taxon>
        <taxon>Alveolata</taxon>
        <taxon>Ciliophora</taxon>
        <taxon>Intramacronucleata</taxon>
        <taxon>Spirotrichea</taxon>
        <taxon>Hypotrichia</taxon>
        <taxon>Euplotida</taxon>
        <taxon>Euplotidae</taxon>
        <taxon>Moneuplotes</taxon>
    </lineage>
</organism>
<dbReference type="EMBL" id="CAMPGE010006089">
    <property type="protein sequence ID" value="CAI2364933.1"/>
    <property type="molecule type" value="Genomic_DNA"/>
</dbReference>